<dbReference type="Proteomes" id="UP000434101">
    <property type="component" value="Unassembled WGS sequence"/>
</dbReference>
<dbReference type="AlphaFoldDB" id="A0A6B0VQR2"/>
<reference evidence="1 2" key="1">
    <citation type="submission" date="2020-01" db="EMBL/GenBank/DDBJ databases">
        <title>Natronorubrum sp. JWXQ-INN 674 isolated from Inner Mongolia Autonomous Region of China.</title>
        <authorList>
            <person name="Xue Q."/>
        </authorList>
    </citation>
    <scope>NUCLEOTIDE SEQUENCE [LARGE SCALE GENOMIC DNA]</scope>
    <source>
        <strain evidence="1 2">JWXQ-INN-674</strain>
    </source>
</reference>
<accession>A0A6B0VQR2</accession>
<evidence type="ECO:0000313" key="1">
    <source>
        <dbReference type="EMBL" id="MXV63513.1"/>
    </source>
</evidence>
<comment type="caution">
    <text evidence="1">The sequence shown here is derived from an EMBL/GenBank/DDBJ whole genome shotgun (WGS) entry which is preliminary data.</text>
</comment>
<dbReference type="EMBL" id="WUYX01000053">
    <property type="protein sequence ID" value="MXV63513.1"/>
    <property type="molecule type" value="Genomic_DNA"/>
</dbReference>
<gene>
    <name evidence="1" type="ORF">GS429_15905</name>
</gene>
<name>A0A6B0VQR2_9EURY</name>
<evidence type="ECO:0000313" key="2">
    <source>
        <dbReference type="Proteomes" id="UP000434101"/>
    </source>
</evidence>
<proteinExistence type="predicted"/>
<protein>
    <submittedName>
        <fullName evidence="1">DUF3800 domain-containing protein</fullName>
    </submittedName>
</protein>
<dbReference type="RefSeq" id="WP_160066325.1">
    <property type="nucleotide sequence ID" value="NZ_WUYX01000053.1"/>
</dbReference>
<sequence length="239" mass="27777">MKLGYFDEAFTEGADDWFLFGGLVIEESRWRIIERIEESLSDEAREVFNDDLTEIPKPHYDNNLRSEASETIYGHLDFLGFTPIVALVDQTEALRWNKVEEPSDIYNIAFSNVVERFQMYLQKKNDPGIMFIDERDDKSFKDLREYHYEIKEQGTDYVDPENIVGVAAPLRDDKSNGMALADWMVSATGTHLIRGNSDYYRHLYDNFDRHPRTDEVKGVGVKVIPERSIGKLEKHPDEV</sequence>
<organism evidence="1 2">
    <name type="scientific">Natronorubrum halalkaliphilum</name>
    <dbReference type="NCBI Taxonomy" id="2691917"/>
    <lineage>
        <taxon>Archaea</taxon>
        <taxon>Methanobacteriati</taxon>
        <taxon>Methanobacteriota</taxon>
        <taxon>Stenosarchaea group</taxon>
        <taxon>Halobacteria</taxon>
        <taxon>Halobacteriales</taxon>
        <taxon>Natrialbaceae</taxon>
        <taxon>Natronorubrum</taxon>
    </lineage>
</organism>
<keyword evidence="2" id="KW-1185">Reference proteome</keyword>